<gene>
    <name evidence="2" type="ORF">F5984_14810</name>
</gene>
<comment type="caution">
    <text evidence="2">The sequence shown here is derived from an EMBL/GenBank/DDBJ whole genome shotgun (WGS) entry which is preliminary data.</text>
</comment>
<proteinExistence type="predicted"/>
<keyword evidence="3" id="KW-1185">Reference proteome</keyword>
<sequence length="126" mass="13837">MQRSLLFLFVFVLGLTATSFAQSTTPATPDFFAGKWEIAVVGTPRGDVKFQTELIRKEGKLTGDLVLADDTNGKRPITRVVENGNKLTIYFSSSQGDEISIDLEKSDENTLKGSLMSFDATAKRVK</sequence>
<evidence type="ECO:0000313" key="2">
    <source>
        <dbReference type="EMBL" id="KAB7730417.1"/>
    </source>
</evidence>
<reference evidence="2 3" key="1">
    <citation type="submission" date="2019-10" db="EMBL/GenBank/DDBJ databases">
        <title>Rudanella paleaurantiibacter sp. nov., isolated from sludge.</title>
        <authorList>
            <person name="Xu S.Q."/>
        </authorList>
    </citation>
    <scope>NUCLEOTIDE SEQUENCE [LARGE SCALE GENOMIC DNA]</scope>
    <source>
        <strain evidence="2 3">HX-22-17</strain>
    </source>
</reference>
<keyword evidence="1" id="KW-0732">Signal</keyword>
<dbReference type="Proteomes" id="UP000488299">
    <property type="component" value="Unassembled WGS sequence"/>
</dbReference>
<feature type="chain" id="PRO_5029741049" description="TIGR03067 domain-containing protein" evidence="1">
    <location>
        <begin position="22"/>
        <end position="126"/>
    </location>
</feature>
<accession>A0A7J5TZN3</accession>
<feature type="signal peptide" evidence="1">
    <location>
        <begin position="1"/>
        <end position="21"/>
    </location>
</feature>
<dbReference type="RefSeq" id="WP_152125000.1">
    <property type="nucleotide sequence ID" value="NZ_WELI01000005.1"/>
</dbReference>
<evidence type="ECO:0000313" key="3">
    <source>
        <dbReference type="Proteomes" id="UP000488299"/>
    </source>
</evidence>
<evidence type="ECO:0008006" key="4">
    <source>
        <dbReference type="Google" id="ProtNLM"/>
    </source>
</evidence>
<dbReference type="EMBL" id="WELI01000005">
    <property type="protein sequence ID" value="KAB7730417.1"/>
    <property type="molecule type" value="Genomic_DNA"/>
</dbReference>
<organism evidence="2 3">
    <name type="scientific">Rudanella paleaurantiibacter</name>
    <dbReference type="NCBI Taxonomy" id="2614655"/>
    <lineage>
        <taxon>Bacteria</taxon>
        <taxon>Pseudomonadati</taxon>
        <taxon>Bacteroidota</taxon>
        <taxon>Cytophagia</taxon>
        <taxon>Cytophagales</taxon>
        <taxon>Cytophagaceae</taxon>
        <taxon>Rudanella</taxon>
    </lineage>
</organism>
<name>A0A7J5TZN3_9BACT</name>
<dbReference type="AlphaFoldDB" id="A0A7J5TZN3"/>
<protein>
    <recommendedName>
        <fullName evidence="4">TIGR03067 domain-containing protein</fullName>
    </recommendedName>
</protein>
<evidence type="ECO:0000256" key="1">
    <source>
        <dbReference type="SAM" id="SignalP"/>
    </source>
</evidence>